<reference evidence="2" key="1">
    <citation type="journal article" date="2023" name="G3 (Bethesda)">
        <title>Genome assembly and association tests identify interacting loci associated with vigor, precocity, and sex in interspecific pistachio rootstocks.</title>
        <authorList>
            <person name="Palmer W."/>
            <person name="Jacygrad E."/>
            <person name="Sagayaradj S."/>
            <person name="Cavanaugh K."/>
            <person name="Han R."/>
            <person name="Bertier L."/>
            <person name="Beede B."/>
            <person name="Kafkas S."/>
            <person name="Golino D."/>
            <person name="Preece J."/>
            <person name="Michelmore R."/>
        </authorList>
    </citation>
    <scope>NUCLEOTIDE SEQUENCE [LARGE SCALE GENOMIC DNA]</scope>
</reference>
<proteinExistence type="predicted"/>
<keyword evidence="2" id="KW-1185">Reference proteome</keyword>
<dbReference type="EMBL" id="CM047746">
    <property type="protein sequence ID" value="KAJ0019981.1"/>
    <property type="molecule type" value="Genomic_DNA"/>
</dbReference>
<comment type="caution">
    <text evidence="1">The sequence shown here is derived from an EMBL/GenBank/DDBJ whole genome shotgun (WGS) entry which is preliminary data.</text>
</comment>
<sequence length="92" mass="10800">MDSRIVEFDLQQHFDESDRSFGGNWWPRQETVAVLKIRSDMDVAFRDASVKGPLWEEVSRVAQCAYDSDKSKNKFHLWGSHWRHGESLLFAQ</sequence>
<gene>
    <name evidence="1" type="ORF">Pint_32109</name>
</gene>
<name>A0ACC0XLR3_9ROSI</name>
<accession>A0ACC0XLR3</accession>
<dbReference type="Proteomes" id="UP001163603">
    <property type="component" value="Chromosome 11"/>
</dbReference>
<organism evidence="1 2">
    <name type="scientific">Pistacia integerrima</name>
    <dbReference type="NCBI Taxonomy" id="434235"/>
    <lineage>
        <taxon>Eukaryota</taxon>
        <taxon>Viridiplantae</taxon>
        <taxon>Streptophyta</taxon>
        <taxon>Embryophyta</taxon>
        <taxon>Tracheophyta</taxon>
        <taxon>Spermatophyta</taxon>
        <taxon>Magnoliopsida</taxon>
        <taxon>eudicotyledons</taxon>
        <taxon>Gunneridae</taxon>
        <taxon>Pentapetalae</taxon>
        <taxon>rosids</taxon>
        <taxon>malvids</taxon>
        <taxon>Sapindales</taxon>
        <taxon>Anacardiaceae</taxon>
        <taxon>Pistacia</taxon>
    </lineage>
</organism>
<evidence type="ECO:0000313" key="1">
    <source>
        <dbReference type="EMBL" id="KAJ0019981.1"/>
    </source>
</evidence>
<evidence type="ECO:0000313" key="2">
    <source>
        <dbReference type="Proteomes" id="UP001163603"/>
    </source>
</evidence>
<protein>
    <submittedName>
        <fullName evidence="1">Uncharacterized protein</fullName>
    </submittedName>
</protein>